<proteinExistence type="predicted"/>
<dbReference type="PROSITE" id="PS50109">
    <property type="entry name" value="HIS_KIN"/>
    <property type="match status" value="1"/>
</dbReference>
<evidence type="ECO:0000256" key="7">
    <source>
        <dbReference type="ARBA" id="ARBA00022840"/>
    </source>
</evidence>
<dbReference type="SMART" id="SM00086">
    <property type="entry name" value="PAC"/>
    <property type="match status" value="3"/>
</dbReference>
<keyword evidence="5" id="KW-0547">Nucleotide-binding</keyword>
<dbReference type="GO" id="GO:0030435">
    <property type="term" value="P:sporulation resulting in formation of a cellular spore"/>
    <property type="evidence" value="ECO:0007669"/>
    <property type="project" value="UniProtKB-KW"/>
</dbReference>
<evidence type="ECO:0000313" key="13">
    <source>
        <dbReference type="EMBL" id="OYD57390.1"/>
    </source>
</evidence>
<evidence type="ECO:0000313" key="14">
    <source>
        <dbReference type="Proteomes" id="UP000215059"/>
    </source>
</evidence>
<dbReference type="Pfam" id="PF08448">
    <property type="entry name" value="PAS_4"/>
    <property type="match status" value="2"/>
</dbReference>
<gene>
    <name evidence="13" type="ORF">CGZ90_11965</name>
</gene>
<dbReference type="CDD" id="cd00075">
    <property type="entry name" value="HATPase"/>
    <property type="match status" value="1"/>
</dbReference>
<dbReference type="RefSeq" id="WP_094252739.1">
    <property type="nucleotide sequence ID" value="NZ_JBHLXL010000001.1"/>
</dbReference>
<feature type="domain" description="PAS" evidence="11">
    <location>
        <begin position="107"/>
        <end position="163"/>
    </location>
</feature>
<dbReference type="InterPro" id="IPR013655">
    <property type="entry name" value="PAS_fold_3"/>
</dbReference>
<dbReference type="Pfam" id="PF00989">
    <property type="entry name" value="PAS"/>
    <property type="match status" value="1"/>
</dbReference>
<protein>
    <recommendedName>
        <fullName evidence="2">histidine kinase</fullName>
        <ecNumber evidence="2">2.7.13.3</ecNumber>
    </recommendedName>
</protein>
<dbReference type="Pfam" id="PF08447">
    <property type="entry name" value="PAS_3"/>
    <property type="match status" value="1"/>
</dbReference>
<reference evidence="13 14" key="1">
    <citation type="submission" date="2017-07" db="EMBL/GenBank/DDBJ databases">
        <title>Fictibacillus sp. nov. GDSW-R2A3 Genome sequencing and assembly.</title>
        <authorList>
            <person name="Mayilraj S."/>
        </authorList>
    </citation>
    <scope>NUCLEOTIDE SEQUENCE [LARGE SCALE GENOMIC DNA]</scope>
    <source>
        <strain evidence="13 14">GDSW-R2A3</strain>
    </source>
</reference>
<evidence type="ECO:0000256" key="1">
    <source>
        <dbReference type="ARBA" id="ARBA00000085"/>
    </source>
</evidence>
<name>A0A235F7V3_9BACL</name>
<dbReference type="PRINTS" id="PR00344">
    <property type="entry name" value="BCTRLSENSOR"/>
</dbReference>
<dbReference type="PANTHER" id="PTHR43065:SF34">
    <property type="entry name" value="SPORULATION KINASE A"/>
    <property type="match status" value="1"/>
</dbReference>
<dbReference type="GO" id="GO:0000155">
    <property type="term" value="F:phosphorelay sensor kinase activity"/>
    <property type="evidence" value="ECO:0007669"/>
    <property type="project" value="InterPro"/>
</dbReference>
<dbReference type="InterPro" id="IPR005467">
    <property type="entry name" value="His_kinase_dom"/>
</dbReference>
<dbReference type="AlphaFoldDB" id="A0A235F7V3"/>
<dbReference type="EMBL" id="NOII01000003">
    <property type="protein sequence ID" value="OYD57390.1"/>
    <property type="molecule type" value="Genomic_DNA"/>
</dbReference>
<dbReference type="CDD" id="cd00130">
    <property type="entry name" value="PAS"/>
    <property type="match status" value="4"/>
</dbReference>
<dbReference type="PROSITE" id="PS50112">
    <property type="entry name" value="PAS"/>
    <property type="match status" value="4"/>
</dbReference>
<evidence type="ECO:0000256" key="2">
    <source>
        <dbReference type="ARBA" id="ARBA00012438"/>
    </source>
</evidence>
<dbReference type="InterPro" id="IPR013656">
    <property type="entry name" value="PAS_4"/>
</dbReference>
<accession>A0A235F7V3</accession>
<dbReference type="Gene3D" id="1.10.287.130">
    <property type="match status" value="1"/>
</dbReference>
<evidence type="ECO:0000256" key="4">
    <source>
        <dbReference type="ARBA" id="ARBA00022679"/>
    </source>
</evidence>
<dbReference type="SMART" id="SM00387">
    <property type="entry name" value="HATPase_c"/>
    <property type="match status" value="1"/>
</dbReference>
<dbReference type="NCBIfam" id="TIGR00229">
    <property type="entry name" value="sensory_box"/>
    <property type="match status" value="4"/>
</dbReference>
<feature type="domain" description="PAC" evidence="12">
    <location>
        <begin position="437"/>
        <end position="488"/>
    </location>
</feature>
<dbReference type="InterPro" id="IPR001610">
    <property type="entry name" value="PAC"/>
</dbReference>
<dbReference type="SUPFAM" id="SSF55785">
    <property type="entry name" value="PYP-like sensor domain (PAS domain)"/>
    <property type="match status" value="4"/>
</dbReference>
<dbReference type="GO" id="GO:0005524">
    <property type="term" value="F:ATP binding"/>
    <property type="evidence" value="ECO:0007669"/>
    <property type="project" value="UniProtKB-KW"/>
</dbReference>
<dbReference type="InterPro" id="IPR003661">
    <property type="entry name" value="HisK_dim/P_dom"/>
</dbReference>
<dbReference type="InterPro" id="IPR035965">
    <property type="entry name" value="PAS-like_dom_sf"/>
</dbReference>
<dbReference type="InterPro" id="IPR004358">
    <property type="entry name" value="Sig_transdc_His_kin-like_C"/>
</dbReference>
<comment type="caution">
    <text evidence="13">The sequence shown here is derived from an EMBL/GenBank/DDBJ whole genome shotgun (WGS) entry which is preliminary data.</text>
</comment>
<dbReference type="InterPro" id="IPR036097">
    <property type="entry name" value="HisK_dim/P_sf"/>
</dbReference>
<dbReference type="CDD" id="cd00082">
    <property type="entry name" value="HisKA"/>
    <property type="match status" value="1"/>
</dbReference>
<sequence length="706" mass="79247">MDHLQLESTPFLSQFIHHVSDAVVILDDKRKVLCVNEAAEKLIGYSSSQLAGKAEEDIIKKYHPRVEEVHVCGTEGEFLSTCAEGKLPAGGGEVTYLILKPVRLQPQDDLLKTLMNIVPDFIGIKDGKGRFVFANAFVGEMFGVPGFDFTGKHDSELAELIKPFKDVFNYCVETDESVWNEGKILRVEERVPSLDGGERVFDVYKIPVFHEDGTRKNLLVFGREVTEKISVNEKMQESEARYRLLAENVHDMISTHSPDGAFTYISPSSKEILGLMPEELLGGTGFGLMHPNDVEKMQHALEYMNGGERALTVQFRLQDKEGGYVWLEASFKSVIDPLTGKVHEITGVTRNITERKNTEKLLIESKERYKSLFDHNPSIVCSMDRHGRFTRVNKETRTLSGYKLSELLQMTIEDLLAEGEADRLKDDFKGVLKGTPRTFETFINCKSGEVKNLCVTAIPIVVEDEIIGVYGVASDVTDQKKTEEMLRKSDKLSIVGQLAASIAHEIRNPLTSLKGFIQLFQENCDIDAGKYYMIMLDELNRIEHIMSELLLLAKPQVKSYCDTDLNKLVRFVATLLERHALVQNIHIVTDLEKDIPLVRGEENELKQVLINLIKNAIEAMNDGGIILVKGFREGDKVLIQIIDQGCGIPKDLIDRLGEPFFTTKEKGTGLGMMVSYKIMKEHNGDITIKSKAGKGTEITLSFPLQN</sequence>
<evidence type="ECO:0000256" key="6">
    <source>
        <dbReference type="ARBA" id="ARBA00022777"/>
    </source>
</evidence>
<evidence type="ECO:0000256" key="3">
    <source>
        <dbReference type="ARBA" id="ARBA00022553"/>
    </source>
</evidence>
<dbReference type="InterPro" id="IPR003594">
    <property type="entry name" value="HATPase_dom"/>
</dbReference>
<dbReference type="PANTHER" id="PTHR43065">
    <property type="entry name" value="SENSOR HISTIDINE KINASE"/>
    <property type="match status" value="1"/>
</dbReference>
<feature type="domain" description="PAC" evidence="12">
    <location>
        <begin position="185"/>
        <end position="237"/>
    </location>
</feature>
<feature type="domain" description="PAC" evidence="12">
    <location>
        <begin position="311"/>
        <end position="364"/>
    </location>
</feature>
<keyword evidence="9" id="KW-0902">Two-component regulatory system</keyword>
<dbReference type="InterPro" id="IPR000700">
    <property type="entry name" value="PAS-assoc_C"/>
</dbReference>
<evidence type="ECO:0000256" key="8">
    <source>
        <dbReference type="ARBA" id="ARBA00022969"/>
    </source>
</evidence>
<dbReference type="Gene3D" id="3.30.565.10">
    <property type="entry name" value="Histidine kinase-like ATPase, C-terminal domain"/>
    <property type="match status" value="1"/>
</dbReference>
<dbReference type="Gene3D" id="3.30.450.20">
    <property type="entry name" value="PAS domain"/>
    <property type="match status" value="4"/>
</dbReference>
<dbReference type="InterPro" id="IPR000014">
    <property type="entry name" value="PAS"/>
</dbReference>
<feature type="domain" description="PAS" evidence="11">
    <location>
        <begin position="8"/>
        <end position="64"/>
    </location>
</feature>
<feature type="domain" description="Histidine kinase" evidence="10">
    <location>
        <begin position="501"/>
        <end position="706"/>
    </location>
</feature>
<evidence type="ECO:0000259" key="10">
    <source>
        <dbReference type="PROSITE" id="PS50109"/>
    </source>
</evidence>
<feature type="domain" description="PAS" evidence="11">
    <location>
        <begin position="365"/>
        <end position="435"/>
    </location>
</feature>
<dbReference type="PROSITE" id="PS50113">
    <property type="entry name" value="PAC"/>
    <property type="match status" value="3"/>
</dbReference>
<dbReference type="SUPFAM" id="SSF55874">
    <property type="entry name" value="ATPase domain of HSP90 chaperone/DNA topoisomerase II/histidine kinase"/>
    <property type="match status" value="1"/>
</dbReference>
<dbReference type="SMART" id="SM00091">
    <property type="entry name" value="PAS"/>
    <property type="match status" value="4"/>
</dbReference>
<dbReference type="SMART" id="SM00388">
    <property type="entry name" value="HisKA"/>
    <property type="match status" value="1"/>
</dbReference>
<evidence type="ECO:0000259" key="11">
    <source>
        <dbReference type="PROSITE" id="PS50112"/>
    </source>
</evidence>
<dbReference type="Proteomes" id="UP000215059">
    <property type="component" value="Unassembled WGS sequence"/>
</dbReference>
<dbReference type="Pfam" id="PF02518">
    <property type="entry name" value="HATPase_c"/>
    <property type="match status" value="1"/>
</dbReference>
<dbReference type="FunFam" id="1.10.287.130:FF:000040">
    <property type="entry name" value="PAS domain-containing sensor histidine kinase"/>
    <property type="match status" value="1"/>
</dbReference>
<keyword evidence="3" id="KW-0597">Phosphoprotein</keyword>
<dbReference type="SUPFAM" id="SSF47384">
    <property type="entry name" value="Homodimeric domain of signal transducing histidine kinase"/>
    <property type="match status" value="1"/>
</dbReference>
<keyword evidence="14" id="KW-1185">Reference proteome</keyword>
<evidence type="ECO:0000256" key="9">
    <source>
        <dbReference type="ARBA" id="ARBA00023012"/>
    </source>
</evidence>
<evidence type="ECO:0000256" key="5">
    <source>
        <dbReference type="ARBA" id="ARBA00022741"/>
    </source>
</evidence>
<dbReference type="OrthoDB" id="9815750at2"/>
<evidence type="ECO:0000259" key="12">
    <source>
        <dbReference type="PROSITE" id="PS50113"/>
    </source>
</evidence>
<dbReference type="GO" id="GO:0006355">
    <property type="term" value="P:regulation of DNA-templated transcription"/>
    <property type="evidence" value="ECO:0007669"/>
    <property type="project" value="InterPro"/>
</dbReference>
<feature type="domain" description="PAS" evidence="11">
    <location>
        <begin position="238"/>
        <end position="308"/>
    </location>
</feature>
<organism evidence="13 14">
    <name type="scientific">Fictibacillus aquaticus</name>
    <dbReference type="NCBI Taxonomy" id="2021314"/>
    <lineage>
        <taxon>Bacteria</taxon>
        <taxon>Bacillati</taxon>
        <taxon>Bacillota</taxon>
        <taxon>Bacilli</taxon>
        <taxon>Bacillales</taxon>
        <taxon>Fictibacillaceae</taxon>
        <taxon>Fictibacillus</taxon>
    </lineage>
</organism>
<keyword evidence="6" id="KW-0418">Kinase</keyword>
<comment type="catalytic activity">
    <reaction evidence="1">
        <text>ATP + protein L-histidine = ADP + protein N-phospho-L-histidine.</text>
        <dbReference type="EC" id="2.7.13.3"/>
    </reaction>
</comment>
<keyword evidence="4" id="KW-0808">Transferase</keyword>
<dbReference type="InterPro" id="IPR036890">
    <property type="entry name" value="HATPase_C_sf"/>
</dbReference>
<dbReference type="Pfam" id="PF00512">
    <property type="entry name" value="HisKA"/>
    <property type="match status" value="1"/>
</dbReference>
<dbReference type="InterPro" id="IPR013767">
    <property type="entry name" value="PAS_fold"/>
</dbReference>
<dbReference type="EC" id="2.7.13.3" evidence="2"/>
<keyword evidence="8" id="KW-0749">Sporulation</keyword>
<keyword evidence="7" id="KW-0067">ATP-binding</keyword>